<dbReference type="Proteomes" id="UP000601171">
    <property type="component" value="Unassembled WGS sequence"/>
</dbReference>
<dbReference type="AlphaFoldDB" id="A0A926EYL4"/>
<dbReference type="GO" id="GO:0004803">
    <property type="term" value="F:transposase activity"/>
    <property type="evidence" value="ECO:0007669"/>
    <property type="project" value="TreeGrafter"/>
</dbReference>
<dbReference type="InterPro" id="IPR012337">
    <property type="entry name" value="RNaseH-like_sf"/>
</dbReference>
<comment type="caution">
    <text evidence="3">The sequence shown here is derived from an EMBL/GenBank/DDBJ whole genome shotgun (WGS) entry which is preliminary data.</text>
</comment>
<dbReference type="Gene3D" id="3.30.420.10">
    <property type="entry name" value="Ribonuclease H-like superfamily/Ribonuclease H"/>
    <property type="match status" value="1"/>
</dbReference>
<dbReference type="GO" id="GO:0006310">
    <property type="term" value="P:DNA recombination"/>
    <property type="evidence" value="ECO:0007669"/>
    <property type="project" value="UniProtKB-KW"/>
</dbReference>
<dbReference type="InterPro" id="IPR025246">
    <property type="entry name" value="IS30-like_HTH"/>
</dbReference>
<name>A0A926EYL4_9FIRM</name>
<dbReference type="GO" id="GO:0032196">
    <property type="term" value="P:transposition"/>
    <property type="evidence" value="ECO:0007669"/>
    <property type="project" value="TreeGrafter"/>
</dbReference>
<dbReference type="Pfam" id="PF13936">
    <property type="entry name" value="HTH_38"/>
    <property type="match status" value="1"/>
</dbReference>
<dbReference type="PROSITE" id="PS50994">
    <property type="entry name" value="INTEGRASE"/>
    <property type="match status" value="1"/>
</dbReference>
<dbReference type="InterPro" id="IPR036397">
    <property type="entry name" value="RNaseH_sf"/>
</dbReference>
<feature type="domain" description="Integrase catalytic" evidence="2">
    <location>
        <begin position="241"/>
        <end position="404"/>
    </location>
</feature>
<evidence type="ECO:0000313" key="3">
    <source>
        <dbReference type="EMBL" id="MBC8588669.1"/>
    </source>
</evidence>
<accession>A0A926EYL4</accession>
<dbReference type="InterPro" id="IPR053392">
    <property type="entry name" value="Transposase_IS30-like"/>
</dbReference>
<dbReference type="SUPFAM" id="SSF53098">
    <property type="entry name" value="Ribonuclease H-like"/>
    <property type="match status" value="1"/>
</dbReference>
<dbReference type="GO" id="GO:0003676">
    <property type="term" value="F:nucleic acid binding"/>
    <property type="evidence" value="ECO:0007669"/>
    <property type="project" value="InterPro"/>
</dbReference>
<gene>
    <name evidence="3" type="ORF">H8707_10565</name>
</gene>
<protein>
    <submittedName>
        <fullName evidence="3">IS30 family transposase</fullName>
    </submittedName>
</protein>
<evidence type="ECO:0000256" key="1">
    <source>
        <dbReference type="ARBA" id="ARBA00023172"/>
    </source>
</evidence>
<dbReference type="GO" id="GO:0015074">
    <property type="term" value="P:DNA integration"/>
    <property type="evidence" value="ECO:0007669"/>
    <property type="project" value="InterPro"/>
</dbReference>
<dbReference type="RefSeq" id="WP_262430123.1">
    <property type="nucleotide sequence ID" value="NZ_JACRTG010000025.1"/>
</dbReference>
<dbReference type="InterPro" id="IPR001584">
    <property type="entry name" value="Integrase_cat-core"/>
</dbReference>
<reference evidence="3" key="1">
    <citation type="submission" date="2020-08" db="EMBL/GenBank/DDBJ databases">
        <title>Genome public.</title>
        <authorList>
            <person name="Liu C."/>
            <person name="Sun Q."/>
        </authorList>
    </citation>
    <scope>NUCLEOTIDE SEQUENCE</scope>
    <source>
        <strain evidence="3">BX21</strain>
    </source>
</reference>
<sequence length="430" mass="50232">MAKHLTYDNRLDIEKYLKLGFSLSEISRKLNRHKSTISREISLRYTIDKRGCYGRSYNACIYRYNCDLTNICKENTCTSKYKFCRFCRYCNNDCQYFKEDYCQKLKSSPYVCNGCDNRNKCTLAKHYYSAKLSQKDYEGLLVESRVGIESSPEEIKRLDDIISPLVDNGQSVHHILANNKDTIMVSEKTIYKYIEIGALSVKNIDLPRKVRYRSRRRIQMGYKVDKKCLEGRKYDDFLKFIDENKDLSMVEMDTVEGKKGGKVLLTIHFVDTSFMLMFIRDTNDTKSVRECFKMIYDTVGPDYFKRLFPLILTDNGSEFSDPKSIETIQGTEKLTNIFYCYPYSAFQKPEVENNHELIRRVIPKGKSMDHLVQADITLLMSHVNSYIRKKLNDQSPYDSFSSRYGFKLINALGITRIDANDIILKPSLLK</sequence>
<dbReference type="PANTHER" id="PTHR10948">
    <property type="entry name" value="TRANSPOSASE"/>
    <property type="match status" value="1"/>
</dbReference>
<dbReference type="EMBL" id="JACRTG010000025">
    <property type="protein sequence ID" value="MBC8588669.1"/>
    <property type="molecule type" value="Genomic_DNA"/>
</dbReference>
<keyword evidence="4" id="KW-1185">Reference proteome</keyword>
<dbReference type="InterPro" id="IPR051917">
    <property type="entry name" value="Transposase-Integrase"/>
</dbReference>
<proteinExistence type="predicted"/>
<evidence type="ECO:0000313" key="4">
    <source>
        <dbReference type="Proteomes" id="UP000601171"/>
    </source>
</evidence>
<dbReference type="NCBIfam" id="NF033563">
    <property type="entry name" value="transpos_IS30"/>
    <property type="match status" value="1"/>
</dbReference>
<organism evidence="3 4">
    <name type="scientific">Paratissierella segnis</name>
    <dbReference type="NCBI Taxonomy" id="2763679"/>
    <lineage>
        <taxon>Bacteria</taxon>
        <taxon>Bacillati</taxon>
        <taxon>Bacillota</taxon>
        <taxon>Tissierellia</taxon>
        <taxon>Tissierellales</taxon>
        <taxon>Tissierellaceae</taxon>
        <taxon>Paratissierella</taxon>
    </lineage>
</organism>
<evidence type="ECO:0000259" key="2">
    <source>
        <dbReference type="PROSITE" id="PS50994"/>
    </source>
</evidence>
<dbReference type="PANTHER" id="PTHR10948:SF23">
    <property type="entry name" value="TRANSPOSASE INSI FOR INSERTION SEQUENCE ELEMENT IS30A-RELATED"/>
    <property type="match status" value="1"/>
</dbReference>
<keyword evidence="1" id="KW-0233">DNA recombination</keyword>
<dbReference type="GO" id="GO:0005829">
    <property type="term" value="C:cytosol"/>
    <property type="evidence" value="ECO:0007669"/>
    <property type="project" value="TreeGrafter"/>
</dbReference>